<feature type="region of interest" description="Disordered" evidence="1">
    <location>
        <begin position="1110"/>
        <end position="1141"/>
    </location>
</feature>
<dbReference type="AlphaFoldDB" id="A0A4V3VLB6"/>
<dbReference type="Pfam" id="PF07581">
    <property type="entry name" value="Glug"/>
    <property type="match status" value="2"/>
</dbReference>
<evidence type="ECO:0000259" key="2">
    <source>
        <dbReference type="PROSITE" id="PS51127"/>
    </source>
</evidence>
<comment type="caution">
    <text evidence="3">The sequence shown here is derived from an EMBL/GenBank/DDBJ whole genome shotgun (WGS) entry which is preliminary data.</text>
</comment>
<dbReference type="InterPro" id="IPR013783">
    <property type="entry name" value="Ig-like_fold"/>
</dbReference>
<organism evidence="3 4">
    <name type="scientific">Salinadaptatus halalkaliphilus</name>
    <dbReference type="NCBI Taxonomy" id="2419781"/>
    <lineage>
        <taxon>Archaea</taxon>
        <taxon>Methanobacteriati</taxon>
        <taxon>Methanobacteriota</taxon>
        <taxon>Stenosarchaea group</taxon>
        <taxon>Halobacteria</taxon>
        <taxon>Halobacteriales</taxon>
        <taxon>Natrialbaceae</taxon>
        <taxon>Salinadaptatus</taxon>
    </lineage>
</organism>
<dbReference type="RefSeq" id="WP_141464900.1">
    <property type="nucleotide sequence ID" value="NZ_RBZW01000028.1"/>
</dbReference>
<dbReference type="Gene3D" id="2.160.20.110">
    <property type="match status" value="2"/>
</dbReference>
<evidence type="ECO:0000256" key="1">
    <source>
        <dbReference type="SAM" id="MobiDB-lite"/>
    </source>
</evidence>
<keyword evidence="4" id="KW-1185">Reference proteome</keyword>
<dbReference type="Proteomes" id="UP000318864">
    <property type="component" value="Unassembled WGS sequence"/>
</dbReference>
<gene>
    <name evidence="3" type="ORF">D8Y22_11835</name>
</gene>
<protein>
    <recommendedName>
        <fullName evidence="2">Big-1 domain-containing protein</fullName>
    </recommendedName>
</protein>
<evidence type="ECO:0000313" key="4">
    <source>
        <dbReference type="Proteomes" id="UP000318864"/>
    </source>
</evidence>
<feature type="compositionally biased region" description="Low complexity" evidence="1">
    <location>
        <begin position="171"/>
        <end position="187"/>
    </location>
</feature>
<name>A0A4V3VLB6_9EURY</name>
<dbReference type="Gene3D" id="2.60.40.10">
    <property type="entry name" value="Immunoglobulins"/>
    <property type="match status" value="1"/>
</dbReference>
<feature type="compositionally biased region" description="Basic residues" evidence="1">
    <location>
        <begin position="1131"/>
        <end position="1141"/>
    </location>
</feature>
<feature type="region of interest" description="Disordered" evidence="1">
    <location>
        <begin position="874"/>
        <end position="893"/>
    </location>
</feature>
<reference evidence="3 4" key="1">
    <citation type="submission" date="2018-10" db="EMBL/GenBank/DDBJ databases">
        <title>Natronolimnobius sp. XQ-INN 246 isolated from Inner Mongolia Autonomous Region of China.</title>
        <authorList>
            <person name="Xue Q."/>
        </authorList>
    </citation>
    <scope>NUCLEOTIDE SEQUENCE [LARGE SCALE GENOMIC DNA]</scope>
    <source>
        <strain evidence="3 4">XQ-INN 246</strain>
    </source>
</reference>
<dbReference type="EMBL" id="RBZW01000028">
    <property type="protein sequence ID" value="THE64687.1"/>
    <property type="molecule type" value="Genomic_DNA"/>
</dbReference>
<feature type="compositionally biased region" description="Low complexity" evidence="1">
    <location>
        <begin position="874"/>
        <end position="886"/>
    </location>
</feature>
<sequence>MSRRGVVVVALAVVGLGVSGFAATAVADSADIDGEESDVDANPATVGADSTHEFTIELEDGSEIGEIAEFEFYYTEGDGAGTSIDGMDDADVTIEVNGETYEDIDTVSVATDESVEISLDEAIQVAADASPSDPTAVESGQNIVVFLNNNDAGEITNSEAVETEDIEVTLTESDGSTSDSTTVSFDTNGANSVEVETDPEDTIAGDAISGNPEAKVTDESGNPVEGVEVTVEAQGVEGGGIDAGETEVDTDDDGIATFDDLEIEDADEGYELEFSIDTEGNENVEDGDDETTDPFDVEPADADTITEFDIDDEEFAYDDGSTTVTVQAEDEFGNPVEYEDDALTLDIDGAVYSDSVTNVDISDGDAEVTIDDQDAPSDLDTAVGELTVTAEAADTGNTESGTLTVYPDFITVSFTDSEADADEEAVTDLDLELEDSDGNTLADDEVDQIDVEYTLFFKPDDYDDEATLAEQTLTGESITIEDVTEATDTWTFAATRADDYAIEGDVQPAVTEGATQSNVLTVNPVLDDFTLDDVTIEQGDELEVEFSDAVDLAGETFGREEDVTVDVDDLTGVDDPKTVTVDFDSDGASTDLVLDGSQTVDVSAGTYEDIDASADDVSAVDSFTVTVEVPVDSVTATIDGDEAPTATTGKTVAVDVTVEDENGDAIEDKEIEIDALDDGGEDVTVEGLSESDTATTDSDGVATFEDIVFSGEIDGTVEVTTSAEDDTADTMTVTVGGFGAGNGSATDPYVIEDWDHLDNVRENLDSEFVLANDLDQETEGYDDVASETANGGDGFEPIGEDGNEFTGTFDGQGNEIVGLFIGRSPGTFDGVGLFGNTDGALITEVALEDVDVNSDDQFAGGLVGDNDGTITGSSVTGTVNGDSDVGGLVGRSGGGTITESHASGIVTGSEVVGGLLGHNGGAIEKSSATGDVTGSDDFVGGLVGRGGTITESHATGTVIGDQYVGGLVGDSGDVTKSYATGDVTGTEAVGGLVGGNAGDVTESYATSTVNGSDSEVGGLVGDNEYGEVSESYWDDEAAAVIEAGVEQDELSDGGEPLETDEMTGANAPEHMDGFAFTDTWHATDSYPALAWEDTDPFYAVTLEETNAPIDEGVMSDGSYGHGLRWASNGRRPARRSRSSSE</sequence>
<feature type="region of interest" description="Disordered" evidence="1">
    <location>
        <begin position="171"/>
        <end position="222"/>
    </location>
</feature>
<dbReference type="InterPro" id="IPR003344">
    <property type="entry name" value="Big_1_dom"/>
</dbReference>
<dbReference type="PROSITE" id="PS51127">
    <property type="entry name" value="BIG1"/>
    <property type="match status" value="1"/>
</dbReference>
<dbReference type="InterPro" id="IPR011493">
    <property type="entry name" value="GLUG"/>
</dbReference>
<evidence type="ECO:0000313" key="3">
    <source>
        <dbReference type="EMBL" id="THE64687.1"/>
    </source>
</evidence>
<feature type="domain" description="Big-1" evidence="2">
    <location>
        <begin position="633"/>
        <end position="738"/>
    </location>
</feature>
<proteinExistence type="predicted"/>
<accession>A0A4V3VLB6</accession>
<dbReference type="OrthoDB" id="206136at2157"/>